<dbReference type="GO" id="GO:0046872">
    <property type="term" value="F:metal ion binding"/>
    <property type="evidence" value="ECO:0007669"/>
    <property type="project" value="UniProtKB-KW"/>
</dbReference>
<keyword evidence="5" id="KW-0479">Metal-binding</keyword>
<evidence type="ECO:0000256" key="2">
    <source>
        <dbReference type="ARBA" id="ARBA00004123"/>
    </source>
</evidence>
<sequence>LLEDDEEEILLYELFRRNKIRNNLIEPLTLQYKTSELSKSQVDNEMWVDQFCAEEFLSHFRMNADCFNLLVQFIAEDGRLIHGYRGGFEPIRLEKKIQIAIWFLAHEESMLKIGDRFGVTKSTVYSILIEFCKVMHGQFIRWPERESCEEISNKFKEISGMPGVIGAIDCTHIPLKVPKGRQENYTGRSLHHSVVLQGVCTAGKLFTNVSIGQHEERQKILVNSWLNKTVTVEGTTKLFYQKYYLVGDSNYTCKDWLIVPFKDNGTLSPEQKKFNFNLNQAHMVVKSTFRLLKDRWKRLQYLNVGNILNASKIIMACCALHNFCLNNQVPEVEEDLGVDSP</sequence>
<protein>
    <submittedName>
        <fullName evidence="9">Putative harbinger2-1 es</fullName>
    </submittedName>
</protein>
<feature type="non-terminal residue" evidence="9">
    <location>
        <position position="341"/>
    </location>
</feature>
<evidence type="ECO:0000256" key="3">
    <source>
        <dbReference type="ARBA" id="ARBA00006958"/>
    </source>
</evidence>
<proteinExistence type="evidence at transcript level"/>
<dbReference type="GO" id="GO:0016787">
    <property type="term" value="F:hydrolase activity"/>
    <property type="evidence" value="ECO:0007669"/>
    <property type="project" value="UniProtKB-KW"/>
</dbReference>
<comment type="subcellular location">
    <subcellularLocation>
        <location evidence="2">Nucleus</location>
    </subcellularLocation>
</comment>
<accession>A0A069DS11</accession>
<dbReference type="GO" id="GO:0005634">
    <property type="term" value="C:nucleus"/>
    <property type="evidence" value="ECO:0007669"/>
    <property type="project" value="UniProtKB-SubCell"/>
</dbReference>
<dbReference type="PANTHER" id="PTHR22930">
    <property type="match status" value="1"/>
</dbReference>
<feature type="domain" description="DDE Tnp4" evidence="8">
    <location>
        <begin position="168"/>
        <end position="322"/>
    </location>
</feature>
<dbReference type="Pfam" id="PF13359">
    <property type="entry name" value="DDE_Tnp_4"/>
    <property type="match status" value="1"/>
</dbReference>
<evidence type="ECO:0000256" key="7">
    <source>
        <dbReference type="ARBA" id="ARBA00023242"/>
    </source>
</evidence>
<dbReference type="PANTHER" id="PTHR22930:SF85">
    <property type="entry name" value="GH03217P-RELATED"/>
    <property type="match status" value="1"/>
</dbReference>
<organism evidence="9">
    <name type="scientific">Panstrongylus megistus</name>
    <dbReference type="NCBI Taxonomy" id="65343"/>
    <lineage>
        <taxon>Eukaryota</taxon>
        <taxon>Metazoa</taxon>
        <taxon>Ecdysozoa</taxon>
        <taxon>Arthropoda</taxon>
        <taxon>Hexapoda</taxon>
        <taxon>Insecta</taxon>
        <taxon>Pterygota</taxon>
        <taxon>Neoptera</taxon>
        <taxon>Paraneoptera</taxon>
        <taxon>Hemiptera</taxon>
        <taxon>Heteroptera</taxon>
        <taxon>Panheteroptera</taxon>
        <taxon>Cimicomorpha</taxon>
        <taxon>Reduviidae</taxon>
        <taxon>Triatominae</taxon>
        <taxon>Panstrongylus</taxon>
    </lineage>
</organism>
<dbReference type="EMBL" id="GBGD01002046">
    <property type="protein sequence ID" value="JAC86843.1"/>
    <property type="molecule type" value="mRNA"/>
</dbReference>
<comment type="cofactor">
    <cofactor evidence="1">
        <name>a divalent metal cation</name>
        <dbReference type="ChEBI" id="CHEBI:60240"/>
    </cofactor>
</comment>
<evidence type="ECO:0000256" key="5">
    <source>
        <dbReference type="ARBA" id="ARBA00022723"/>
    </source>
</evidence>
<keyword evidence="6" id="KW-0378">Hydrolase</keyword>
<comment type="similarity">
    <text evidence="3">Belongs to the HARBI1 family.</text>
</comment>
<dbReference type="InterPro" id="IPR045249">
    <property type="entry name" value="HARBI1-like"/>
</dbReference>
<feature type="non-terminal residue" evidence="9">
    <location>
        <position position="1"/>
    </location>
</feature>
<evidence type="ECO:0000256" key="1">
    <source>
        <dbReference type="ARBA" id="ARBA00001968"/>
    </source>
</evidence>
<evidence type="ECO:0000256" key="6">
    <source>
        <dbReference type="ARBA" id="ARBA00022801"/>
    </source>
</evidence>
<keyword evidence="7" id="KW-0539">Nucleus</keyword>
<evidence type="ECO:0000256" key="4">
    <source>
        <dbReference type="ARBA" id="ARBA00022722"/>
    </source>
</evidence>
<dbReference type="AlphaFoldDB" id="A0A069DS11"/>
<name>A0A069DS11_9HEMI</name>
<evidence type="ECO:0000313" key="9">
    <source>
        <dbReference type="EMBL" id="JAC86843.1"/>
    </source>
</evidence>
<keyword evidence="4" id="KW-0540">Nuclease</keyword>
<reference evidence="9" key="1">
    <citation type="journal article" date="2015" name="J. Med. Entomol.">
        <title>A Deep Insight Into the Sialotranscriptome of the Chagas Disease Vector, Panstrongylus megistus (Hemiptera: Heteroptera).</title>
        <authorList>
            <person name="Ribeiro J.M."/>
            <person name="Schwarz A."/>
            <person name="Francischetti I.M."/>
        </authorList>
    </citation>
    <scope>NUCLEOTIDE SEQUENCE</scope>
    <source>
        <tissue evidence="9">Salivary glands</tissue>
    </source>
</reference>
<evidence type="ECO:0000259" key="8">
    <source>
        <dbReference type="Pfam" id="PF13359"/>
    </source>
</evidence>
<dbReference type="GO" id="GO:0004518">
    <property type="term" value="F:nuclease activity"/>
    <property type="evidence" value="ECO:0007669"/>
    <property type="project" value="UniProtKB-KW"/>
</dbReference>
<dbReference type="InterPro" id="IPR027806">
    <property type="entry name" value="HARBI1_dom"/>
</dbReference>